<dbReference type="Pfam" id="PF05007">
    <property type="entry name" value="Mannosyl_trans"/>
    <property type="match status" value="1"/>
</dbReference>
<comment type="pathway">
    <text evidence="2 11">Glycolipid biosynthesis; glycosylphosphatidylinositol-anchor biosynthesis.</text>
</comment>
<evidence type="ECO:0000256" key="5">
    <source>
        <dbReference type="ARBA" id="ARBA00022676"/>
    </source>
</evidence>
<dbReference type="GO" id="GO:0051751">
    <property type="term" value="F:alpha-1,4-mannosyltransferase activity"/>
    <property type="evidence" value="ECO:0007669"/>
    <property type="project" value="InterPro"/>
</dbReference>
<evidence type="ECO:0000256" key="4">
    <source>
        <dbReference type="ARBA" id="ARBA00022502"/>
    </source>
</evidence>
<keyword evidence="7 11" id="KW-0812">Transmembrane</keyword>
<keyword evidence="10 11" id="KW-0472">Membrane</keyword>
<evidence type="ECO:0000256" key="7">
    <source>
        <dbReference type="ARBA" id="ARBA00022692"/>
    </source>
</evidence>
<sequence length="474" mass="53662">MSPRMLHPLRLCHSYLNEKPVSAAIVVRVLFLLWSILQDECFEVPYTDIDYFVVSDASRYIAKGISPFGRTTYRYSPFVAIFLLGNYHAFIGKISFITGDIITGWLVQRTLDSLGCPEKVRFVSTVVWMLNPYTITMSTRGSFESITSALLVGVLHSVLEDQVVIAAILYGIVTHLRIYPIIFSIPFAFFFFGENKKKNVFGVQYSTWWCGNRRDSRCLYSLISHGSGTKKKPRRYGSFSFAVYSASLFVLLAFANYSVYGFDFLEEAFLYHLHRRDIRHNFSPSFHGEYISPTSTSLGTNWINEIPVTQSHAGLVVQMLVLVPQFATAMLVGMKFAKNLSFALYAQTVAFVALNRVCTAQYFVWYICLLPIVLPGWTGLCSGSHGMSNCAQKAKKMQTRGDEKRRRVRLGPGSNNLCRWQVVHVMCLCSAYQLEFHGKAVFGQVWITGILFSFVHASLMAKCVKYEQNSLAHA</sequence>
<organism evidence="12">
    <name type="scientific">Micromonas pusilla</name>
    <name type="common">Picoplanktonic green alga</name>
    <name type="synonym">Chromulina pusilla</name>
    <dbReference type="NCBI Taxonomy" id="38833"/>
    <lineage>
        <taxon>Eukaryota</taxon>
        <taxon>Viridiplantae</taxon>
        <taxon>Chlorophyta</taxon>
        <taxon>Mamiellophyceae</taxon>
        <taxon>Mamiellales</taxon>
        <taxon>Mamiellaceae</taxon>
        <taxon>Micromonas</taxon>
    </lineage>
</organism>
<evidence type="ECO:0000256" key="9">
    <source>
        <dbReference type="ARBA" id="ARBA00022989"/>
    </source>
</evidence>
<dbReference type="AlphaFoldDB" id="A0A7S0IE42"/>
<feature type="transmembrane region" description="Helical" evidence="11">
    <location>
        <begin position="163"/>
        <end position="192"/>
    </location>
</feature>
<evidence type="ECO:0000256" key="1">
    <source>
        <dbReference type="ARBA" id="ARBA00004477"/>
    </source>
</evidence>
<comment type="similarity">
    <text evidence="3 11">Belongs to the PIGM family.</text>
</comment>
<dbReference type="GO" id="GO:1990529">
    <property type="term" value="C:glycosylphosphatidylinositol-mannosyltransferase I complex"/>
    <property type="evidence" value="ECO:0007669"/>
    <property type="project" value="TreeGrafter"/>
</dbReference>
<evidence type="ECO:0000256" key="8">
    <source>
        <dbReference type="ARBA" id="ARBA00022824"/>
    </source>
</evidence>
<proteinExistence type="inferred from homology"/>
<gene>
    <name evidence="12" type="ORF">MCOM1403_LOCUS6373</name>
</gene>
<reference evidence="12" key="1">
    <citation type="submission" date="2021-01" db="EMBL/GenBank/DDBJ databases">
        <authorList>
            <person name="Corre E."/>
            <person name="Pelletier E."/>
            <person name="Niang G."/>
            <person name="Scheremetjew M."/>
            <person name="Finn R."/>
            <person name="Kale V."/>
            <person name="Holt S."/>
            <person name="Cochrane G."/>
            <person name="Meng A."/>
            <person name="Brown T."/>
            <person name="Cohen L."/>
        </authorList>
    </citation>
    <scope>NUCLEOTIDE SEQUENCE</scope>
    <source>
        <strain evidence="12">CCMP1723</strain>
    </source>
</reference>
<feature type="transmembrane region" description="Helical" evidence="11">
    <location>
        <begin position="315"/>
        <end position="333"/>
    </location>
</feature>
<feature type="transmembrane region" description="Helical" evidence="11">
    <location>
        <begin position="363"/>
        <end position="387"/>
    </location>
</feature>
<comment type="caution">
    <text evidence="11">Lacks conserved residue(s) required for the propagation of feature annotation.</text>
</comment>
<dbReference type="GO" id="GO:0006506">
    <property type="term" value="P:GPI anchor biosynthetic process"/>
    <property type="evidence" value="ECO:0007669"/>
    <property type="project" value="UniProtKB-UniPathway"/>
</dbReference>
<keyword evidence="4 11" id="KW-0337">GPI-anchor biosynthesis</keyword>
<evidence type="ECO:0000256" key="11">
    <source>
        <dbReference type="RuleBase" id="RU365064"/>
    </source>
</evidence>
<keyword evidence="5 11" id="KW-0328">Glycosyltransferase</keyword>
<comment type="function">
    <text evidence="11">Catalytic subunit of the glycosylphosphatidylinositol-mannosyltransferase I complex which catalyzes the transfer of the first mannose, via an alpha-1,4 bond from a dolichol-phosphate-mannose (Dol-P-Man) to the glucosaminyl acyl phosphatidylinositol (GlcN-(acyl)PI) intermediate to generate alpha-D-Man-(1-&gt;4)-alpha-D-GlcN-(1-&gt;6)-(1-radyl,2-acyl-sn-glycero-3-phospho)-2-acyl-inositol and participates in the sixth step of the glycosylphosphatidylinositol-anchor biosynthesis.</text>
</comment>
<dbReference type="UniPathway" id="UPA00196"/>
<dbReference type="GO" id="GO:0004376">
    <property type="term" value="F:GPI mannosyltransferase activity"/>
    <property type="evidence" value="ECO:0007669"/>
    <property type="project" value="InterPro"/>
</dbReference>
<evidence type="ECO:0000256" key="2">
    <source>
        <dbReference type="ARBA" id="ARBA00004687"/>
    </source>
</evidence>
<evidence type="ECO:0000256" key="3">
    <source>
        <dbReference type="ARBA" id="ARBA00011071"/>
    </source>
</evidence>
<protein>
    <recommendedName>
        <fullName evidence="11">GPI mannosyltransferase 1</fullName>
        <ecNumber evidence="11">2.4.1.-</ecNumber>
    </recommendedName>
    <alternativeName>
        <fullName evidence="11">GPI mannosyltransferase I</fullName>
    </alternativeName>
</protein>
<comment type="subcellular location">
    <subcellularLocation>
        <location evidence="1 11">Endoplasmic reticulum membrane</location>
        <topology evidence="1 11">Multi-pass membrane protein</topology>
    </subcellularLocation>
</comment>
<evidence type="ECO:0000256" key="10">
    <source>
        <dbReference type="ARBA" id="ARBA00023136"/>
    </source>
</evidence>
<evidence type="ECO:0000313" key="12">
    <source>
        <dbReference type="EMBL" id="CAD8518947.1"/>
    </source>
</evidence>
<evidence type="ECO:0000256" key="6">
    <source>
        <dbReference type="ARBA" id="ARBA00022679"/>
    </source>
</evidence>
<dbReference type="EMBL" id="HBEQ01007968">
    <property type="protein sequence ID" value="CAD8518947.1"/>
    <property type="molecule type" value="Transcribed_RNA"/>
</dbReference>
<keyword evidence="9 11" id="KW-1133">Transmembrane helix</keyword>
<dbReference type="PANTHER" id="PTHR12886:SF0">
    <property type="entry name" value="GPI MANNOSYLTRANSFERASE 1"/>
    <property type="match status" value="1"/>
</dbReference>
<feature type="transmembrane region" description="Helical" evidence="11">
    <location>
        <begin position="239"/>
        <end position="260"/>
    </location>
</feature>
<dbReference type="InterPro" id="IPR007704">
    <property type="entry name" value="PIG-M"/>
</dbReference>
<accession>A0A7S0IE42</accession>
<name>A0A7S0IE42_MICPS</name>
<dbReference type="PANTHER" id="PTHR12886">
    <property type="entry name" value="PIG-M MANNOSYLTRANSFERASE"/>
    <property type="match status" value="1"/>
</dbReference>
<dbReference type="EC" id="2.4.1.-" evidence="11"/>
<keyword evidence="8 11" id="KW-0256">Endoplasmic reticulum</keyword>
<feature type="transmembrane region" description="Helical" evidence="11">
    <location>
        <begin position="440"/>
        <end position="461"/>
    </location>
</feature>
<keyword evidence="6 11" id="KW-0808">Transferase</keyword>
<dbReference type="GO" id="GO:0005789">
    <property type="term" value="C:endoplasmic reticulum membrane"/>
    <property type="evidence" value="ECO:0007669"/>
    <property type="project" value="UniProtKB-SubCell"/>
</dbReference>